<name>A0A1L7XYZ8_9HELO</name>
<dbReference type="InterPro" id="IPR052895">
    <property type="entry name" value="HetReg/Transcr_Mod"/>
</dbReference>
<feature type="domain" description="Heterokaryon incompatibility" evidence="1">
    <location>
        <begin position="46"/>
        <end position="177"/>
    </location>
</feature>
<keyword evidence="3" id="KW-1185">Reference proteome</keyword>
<dbReference type="PANTHER" id="PTHR24148">
    <property type="entry name" value="ANKYRIN REPEAT DOMAIN-CONTAINING PROTEIN 39 HOMOLOG-RELATED"/>
    <property type="match status" value="1"/>
</dbReference>
<accession>A0A1L7XYZ8</accession>
<dbReference type="PANTHER" id="PTHR24148:SF64">
    <property type="entry name" value="HETEROKARYON INCOMPATIBILITY DOMAIN-CONTAINING PROTEIN"/>
    <property type="match status" value="1"/>
</dbReference>
<dbReference type="InterPro" id="IPR010730">
    <property type="entry name" value="HET"/>
</dbReference>
<evidence type="ECO:0000313" key="2">
    <source>
        <dbReference type="EMBL" id="CZR70249.1"/>
    </source>
</evidence>
<gene>
    <name evidence="2" type="ORF">PAC_20150</name>
</gene>
<dbReference type="Proteomes" id="UP000184330">
    <property type="component" value="Unassembled WGS sequence"/>
</dbReference>
<dbReference type="Pfam" id="PF06985">
    <property type="entry name" value="HET"/>
    <property type="match status" value="1"/>
</dbReference>
<dbReference type="Pfam" id="PF26639">
    <property type="entry name" value="Het-6_barrel"/>
    <property type="match status" value="1"/>
</dbReference>
<organism evidence="2 3">
    <name type="scientific">Phialocephala subalpina</name>
    <dbReference type="NCBI Taxonomy" id="576137"/>
    <lineage>
        <taxon>Eukaryota</taxon>
        <taxon>Fungi</taxon>
        <taxon>Dikarya</taxon>
        <taxon>Ascomycota</taxon>
        <taxon>Pezizomycotina</taxon>
        <taxon>Leotiomycetes</taxon>
        <taxon>Helotiales</taxon>
        <taxon>Mollisiaceae</taxon>
        <taxon>Phialocephala</taxon>
        <taxon>Phialocephala fortinii species complex</taxon>
    </lineage>
</organism>
<evidence type="ECO:0000259" key="1">
    <source>
        <dbReference type="Pfam" id="PF06985"/>
    </source>
</evidence>
<dbReference type="OrthoDB" id="2157530at2759"/>
<dbReference type="AlphaFoldDB" id="A0A1L7XYZ8"/>
<evidence type="ECO:0000313" key="3">
    <source>
        <dbReference type="Proteomes" id="UP000184330"/>
    </source>
</evidence>
<sequence length="532" mass="60410">MPGFNYTPLETARSIRLIQLEPQPFSSNAPCWCKFIHKSLDDSFEYDALSYTWGDGAVQRTISCEDGQELKVGINLHSALTALRSFEMRSSRLLWIDALCINQNDNEERNQQVSLMADIYSKAGQRAEEANLGTFNLEYDKHYLEVGLPVPTSPEWVAFDNKFFYRDWFTRRWVAQELALAKEPYVIISPMMIPWSMLVSVAKLCNDCLRRIPVHGTNPVVMENIAAEVKKSGRSSNLLSLLRRTSFLNCTNPKDKLYALLGIAHPAFLKSFAPNYSMSTVEVYENFATAMILADKRSLTILNMVSQLPPELHPTEAEGLSSWVPDWSSAYGLSNYLTSIDAPPYNSSKDSSPQPLIAGSILIVEGMTADEVMEVGPPLMPYVALDGAILPPKRLMSEPYWTEFVRHVWSFAHNTEETNEASKYRIDTHEETAEKYIRHAKRYSTLRRLITTSNKKIGLAPFMTEKGDKICLFYGGQTPFILRPKQGRLWRLIGECYISGLMNGEGFDEEAPRMMEVLEKDGHWAPAKYFIE</sequence>
<dbReference type="EMBL" id="FJOG01000114">
    <property type="protein sequence ID" value="CZR70249.1"/>
    <property type="molecule type" value="Genomic_DNA"/>
</dbReference>
<reference evidence="2 3" key="1">
    <citation type="submission" date="2016-03" db="EMBL/GenBank/DDBJ databases">
        <authorList>
            <person name="Ploux O."/>
        </authorList>
    </citation>
    <scope>NUCLEOTIDE SEQUENCE [LARGE SCALE GENOMIC DNA]</scope>
    <source>
        <strain evidence="2 3">UAMH 11012</strain>
    </source>
</reference>
<protein>
    <recommendedName>
        <fullName evidence="1">Heterokaryon incompatibility domain-containing protein</fullName>
    </recommendedName>
</protein>
<proteinExistence type="predicted"/>